<keyword evidence="2" id="KW-0479">Metal-binding</keyword>
<evidence type="ECO:0000256" key="3">
    <source>
        <dbReference type="ARBA" id="ARBA00023242"/>
    </source>
</evidence>
<evidence type="ECO:0000313" key="6">
    <source>
        <dbReference type="EMBL" id="KAK0464415.1"/>
    </source>
</evidence>
<dbReference type="SMART" id="SM00066">
    <property type="entry name" value="GAL4"/>
    <property type="match status" value="1"/>
</dbReference>
<feature type="domain" description="Zn(2)-C6 fungal-type" evidence="5">
    <location>
        <begin position="132"/>
        <end position="161"/>
    </location>
</feature>
<dbReference type="GO" id="GO:0003677">
    <property type="term" value="F:DNA binding"/>
    <property type="evidence" value="ECO:0007669"/>
    <property type="project" value="InterPro"/>
</dbReference>
<feature type="compositionally biased region" description="Basic and acidic residues" evidence="4">
    <location>
        <begin position="68"/>
        <end position="80"/>
    </location>
</feature>
<dbReference type="SUPFAM" id="SSF57701">
    <property type="entry name" value="Zn2/Cys6 DNA-binding domain"/>
    <property type="match status" value="1"/>
</dbReference>
<dbReference type="CDD" id="cd12148">
    <property type="entry name" value="fungal_TF_MHR"/>
    <property type="match status" value="1"/>
</dbReference>
<evidence type="ECO:0000256" key="4">
    <source>
        <dbReference type="SAM" id="MobiDB-lite"/>
    </source>
</evidence>
<dbReference type="GeneID" id="85355479"/>
<dbReference type="PANTHER" id="PTHR31001:SF56">
    <property type="entry name" value="ZN(2)-C6 FUNGAL-TYPE DOMAIN-CONTAINING PROTEIN"/>
    <property type="match status" value="1"/>
</dbReference>
<gene>
    <name evidence="6" type="ORF">EV420DRAFT_1516278</name>
</gene>
<proteinExistence type="predicted"/>
<name>A0AA39U0B9_ARMTA</name>
<dbReference type="AlphaFoldDB" id="A0AA39U0B9"/>
<dbReference type="EMBL" id="JAUEPS010000006">
    <property type="protein sequence ID" value="KAK0464415.1"/>
    <property type="molecule type" value="Genomic_DNA"/>
</dbReference>
<evidence type="ECO:0000256" key="2">
    <source>
        <dbReference type="ARBA" id="ARBA00022723"/>
    </source>
</evidence>
<dbReference type="PROSITE" id="PS50048">
    <property type="entry name" value="ZN2_CY6_FUNGAL_2"/>
    <property type="match status" value="1"/>
</dbReference>
<organism evidence="6 7">
    <name type="scientific">Armillaria tabescens</name>
    <name type="common">Ringless honey mushroom</name>
    <name type="synonym">Agaricus tabescens</name>
    <dbReference type="NCBI Taxonomy" id="1929756"/>
    <lineage>
        <taxon>Eukaryota</taxon>
        <taxon>Fungi</taxon>
        <taxon>Dikarya</taxon>
        <taxon>Basidiomycota</taxon>
        <taxon>Agaricomycotina</taxon>
        <taxon>Agaricomycetes</taxon>
        <taxon>Agaricomycetidae</taxon>
        <taxon>Agaricales</taxon>
        <taxon>Marasmiineae</taxon>
        <taxon>Physalacriaceae</taxon>
        <taxon>Desarmillaria</taxon>
    </lineage>
</organism>
<comment type="caution">
    <text evidence="6">The sequence shown here is derived from an EMBL/GenBank/DDBJ whole genome shotgun (WGS) entry which is preliminary data.</text>
</comment>
<protein>
    <submittedName>
        <fullName evidence="6">Fungal-specific transcription factor domain-containing protein</fullName>
    </submittedName>
</protein>
<dbReference type="InterPro" id="IPR007219">
    <property type="entry name" value="XnlR_reg_dom"/>
</dbReference>
<dbReference type="InterPro" id="IPR001138">
    <property type="entry name" value="Zn2Cys6_DnaBD"/>
</dbReference>
<evidence type="ECO:0000256" key="1">
    <source>
        <dbReference type="ARBA" id="ARBA00004123"/>
    </source>
</evidence>
<feature type="region of interest" description="Disordered" evidence="4">
    <location>
        <begin position="68"/>
        <end position="105"/>
    </location>
</feature>
<accession>A0AA39U0B9</accession>
<keyword evidence="3" id="KW-0539">Nucleus</keyword>
<dbReference type="CDD" id="cd00067">
    <property type="entry name" value="GAL4"/>
    <property type="match status" value="1"/>
</dbReference>
<reference evidence="6" key="1">
    <citation type="submission" date="2023-06" db="EMBL/GenBank/DDBJ databases">
        <authorList>
            <consortium name="Lawrence Berkeley National Laboratory"/>
            <person name="Ahrendt S."/>
            <person name="Sahu N."/>
            <person name="Indic B."/>
            <person name="Wong-Bajracharya J."/>
            <person name="Merenyi Z."/>
            <person name="Ke H.-M."/>
            <person name="Monk M."/>
            <person name="Kocsube S."/>
            <person name="Drula E."/>
            <person name="Lipzen A."/>
            <person name="Balint B."/>
            <person name="Henrissat B."/>
            <person name="Andreopoulos B."/>
            <person name="Martin F.M."/>
            <person name="Harder C.B."/>
            <person name="Rigling D."/>
            <person name="Ford K.L."/>
            <person name="Foster G.D."/>
            <person name="Pangilinan J."/>
            <person name="Papanicolaou A."/>
            <person name="Barry K."/>
            <person name="LaButti K."/>
            <person name="Viragh M."/>
            <person name="Koriabine M."/>
            <person name="Yan M."/>
            <person name="Riley R."/>
            <person name="Champramary S."/>
            <person name="Plett K.L."/>
            <person name="Tsai I.J."/>
            <person name="Slot J."/>
            <person name="Sipos G."/>
            <person name="Plett J."/>
            <person name="Nagy L.G."/>
            <person name="Grigoriev I.V."/>
        </authorList>
    </citation>
    <scope>NUCLEOTIDE SEQUENCE</scope>
    <source>
        <strain evidence="6">CCBAS 213</strain>
    </source>
</reference>
<dbReference type="RefSeq" id="XP_060335536.1">
    <property type="nucleotide sequence ID" value="XM_060471931.1"/>
</dbReference>
<comment type="subcellular location">
    <subcellularLocation>
        <location evidence="1">Nucleus</location>
    </subcellularLocation>
</comment>
<dbReference type="PROSITE" id="PS00463">
    <property type="entry name" value="ZN2_CY6_FUNGAL_1"/>
    <property type="match status" value="1"/>
</dbReference>
<dbReference type="Gene3D" id="4.10.240.10">
    <property type="entry name" value="Zn(2)-C6 fungal-type DNA-binding domain"/>
    <property type="match status" value="1"/>
</dbReference>
<evidence type="ECO:0000259" key="5">
    <source>
        <dbReference type="PROSITE" id="PS50048"/>
    </source>
</evidence>
<dbReference type="InterPro" id="IPR036864">
    <property type="entry name" value="Zn2-C6_fun-type_DNA-bd_sf"/>
</dbReference>
<keyword evidence="7" id="KW-1185">Reference proteome</keyword>
<dbReference type="SMART" id="SM00906">
    <property type="entry name" value="Fungal_trans"/>
    <property type="match status" value="1"/>
</dbReference>
<dbReference type="GO" id="GO:0005634">
    <property type="term" value="C:nucleus"/>
    <property type="evidence" value="ECO:0007669"/>
    <property type="project" value="UniProtKB-SubCell"/>
</dbReference>
<dbReference type="InterPro" id="IPR050613">
    <property type="entry name" value="Sec_Metabolite_Reg"/>
</dbReference>
<dbReference type="Proteomes" id="UP001175211">
    <property type="component" value="Unassembled WGS sequence"/>
</dbReference>
<feature type="region of interest" description="Disordered" evidence="4">
    <location>
        <begin position="229"/>
        <end position="263"/>
    </location>
</feature>
<dbReference type="GO" id="GO:0000981">
    <property type="term" value="F:DNA-binding transcription factor activity, RNA polymerase II-specific"/>
    <property type="evidence" value="ECO:0007669"/>
    <property type="project" value="InterPro"/>
</dbReference>
<dbReference type="GO" id="GO:0008270">
    <property type="term" value="F:zinc ion binding"/>
    <property type="evidence" value="ECO:0007669"/>
    <property type="project" value="InterPro"/>
</dbReference>
<sequence>MSNSNTTVVMGDLELERTRERTRSVSGSHSETFPFLSQHKIVPSLRKVPFCPIHLIRNPRIPMSVLTGHEHPEGEVDRPSKRARCASAESGTTMSGEDESGHNHSHGAKEHIFIADSVNGTKRSSGKKTTLSCQECRRLKLKCDRNFPCGSCRKRGVSDICPNGALVSGKGTRFILANTEQLHNKINEMGDRIRDLEEALAKSHSPTETHPLLQPTLLGVKSTVNLYRTSRTSPNSSSDALTDPEHETASAASPQSTKGGADIDATVSLSDTEMMIDEPLSDGKQIEAEILRLSHSFPMPHKDSPEPNIPLRSYIRGMLPPQAEAEYLWQQAKGNALWQYNPHSDESFYFHLIQHCYNSPIEDTCPRRLALLFMIMAVACLVDLRRPPYSAVAETYHTVARAALSEISVMEDTNVETVLALFYEIWYLLVFSDKKKAAGYAWGLMGLTAKLAQSIALHRNTPSMKLQPEEVERRRCLFWELMYLDARLSLSLGRPPSLSLAHMDCPRPVYTPDPSAPPAEGLHHFQEWKHSCYVHCLAPVLELISQPNWEYTKVLELDAKIRDFSVPTALRARNPQHRSFLMQKASLTTAIETVLLQLHRSYFTRVVSGAEGIVNRHHRYIPSCVAVFLSASRMIATIQDLYDREPELTSRILGYWSNTFSAAVALCLLVSRAPAACLVPTSLQELERARSLFNSAKEQCPRAMEITPILETLIDKAKHIYSRWTTAQNVPTVYYDEEDDDPDFDLSEEELVELMSTQGPFASAHSSLVQCQIEVIERGRCRTNFQASYRDVSSLFSTSLSPPPVHVISPVLPHSSPRAPTVSDPAALRTSAKSIGVDTMSIEMSAMNLGADSVMAWF</sequence>
<dbReference type="PANTHER" id="PTHR31001">
    <property type="entry name" value="UNCHARACTERIZED TRANSCRIPTIONAL REGULATORY PROTEIN"/>
    <property type="match status" value="1"/>
</dbReference>
<dbReference type="Pfam" id="PF04082">
    <property type="entry name" value="Fungal_trans"/>
    <property type="match status" value="1"/>
</dbReference>
<feature type="compositionally biased region" description="Polar residues" evidence="4">
    <location>
        <begin position="229"/>
        <end position="240"/>
    </location>
</feature>
<evidence type="ECO:0000313" key="7">
    <source>
        <dbReference type="Proteomes" id="UP001175211"/>
    </source>
</evidence>
<dbReference type="Pfam" id="PF00172">
    <property type="entry name" value="Zn_clus"/>
    <property type="match status" value="1"/>
</dbReference>
<dbReference type="GO" id="GO:0006351">
    <property type="term" value="P:DNA-templated transcription"/>
    <property type="evidence" value="ECO:0007669"/>
    <property type="project" value="InterPro"/>
</dbReference>